<dbReference type="OrthoDB" id="1711036at2"/>
<evidence type="ECO:0000313" key="11">
    <source>
        <dbReference type="EMBL" id="KMT22659.1"/>
    </source>
</evidence>
<accession>A0A0J8DEJ6</accession>
<keyword evidence="5" id="KW-0717">Septation</keyword>
<protein>
    <recommendedName>
        <fullName evidence="2">Cell division protein ZapA</fullName>
    </recommendedName>
    <alternativeName>
        <fullName evidence="9">Z ring-associated protein ZapA</fullName>
    </alternativeName>
</protein>
<comment type="function">
    <text evidence="7">Activator of cell division through the inhibition of FtsZ GTPase activity, therefore promoting FtsZ assembly into bundles of protofilaments necessary for the formation of the division Z ring. It is recruited early at mid-cell but it is not essential for cell division.</text>
</comment>
<comment type="subunit">
    <text evidence="8">Homodimer. Interacts with FtsZ.</text>
</comment>
<feature type="coiled-coil region" evidence="10">
    <location>
        <begin position="85"/>
        <end position="196"/>
    </location>
</feature>
<dbReference type="STRING" id="1121307.CLCY_9c00900"/>
<dbReference type="RefSeq" id="WP_053083255.1">
    <property type="nucleotide sequence ID" value="NZ_LFVU01000006.1"/>
</dbReference>
<evidence type="ECO:0000256" key="8">
    <source>
        <dbReference type="ARBA" id="ARBA00026068"/>
    </source>
</evidence>
<evidence type="ECO:0000256" key="6">
    <source>
        <dbReference type="ARBA" id="ARBA00023306"/>
    </source>
</evidence>
<proteinExistence type="predicted"/>
<dbReference type="InterPro" id="IPR053712">
    <property type="entry name" value="Bac_CellDiv_Activator"/>
</dbReference>
<keyword evidence="12" id="KW-1185">Reference proteome</keyword>
<keyword evidence="10" id="KW-0175">Coiled coil</keyword>
<keyword evidence="6" id="KW-0131">Cell cycle</keyword>
<dbReference type="EMBL" id="LFVU01000006">
    <property type="protein sequence ID" value="KMT22659.1"/>
    <property type="molecule type" value="Genomic_DNA"/>
</dbReference>
<comment type="subcellular location">
    <subcellularLocation>
        <location evidence="1">Cytoplasm</location>
    </subcellularLocation>
</comment>
<gene>
    <name evidence="11" type="ORF">CLCY_9c00900</name>
</gene>
<keyword evidence="4" id="KW-0132">Cell division</keyword>
<dbReference type="SUPFAM" id="SSF102829">
    <property type="entry name" value="Cell division protein ZapA-like"/>
    <property type="match status" value="1"/>
</dbReference>
<evidence type="ECO:0000256" key="9">
    <source>
        <dbReference type="ARBA" id="ARBA00033158"/>
    </source>
</evidence>
<dbReference type="PANTHER" id="PTHR34981:SF1">
    <property type="entry name" value="CELL DIVISION PROTEIN ZAPA"/>
    <property type="match status" value="1"/>
</dbReference>
<evidence type="ECO:0000256" key="3">
    <source>
        <dbReference type="ARBA" id="ARBA00022490"/>
    </source>
</evidence>
<dbReference type="Pfam" id="PF05164">
    <property type="entry name" value="ZapA"/>
    <property type="match status" value="1"/>
</dbReference>
<comment type="caution">
    <text evidence="11">The sequence shown here is derived from an EMBL/GenBank/DDBJ whole genome shotgun (WGS) entry which is preliminary data.</text>
</comment>
<dbReference type="InterPro" id="IPR036192">
    <property type="entry name" value="Cell_div_ZapA-like_sf"/>
</dbReference>
<dbReference type="GO" id="GO:0000917">
    <property type="term" value="P:division septum assembly"/>
    <property type="evidence" value="ECO:0007669"/>
    <property type="project" value="UniProtKB-KW"/>
</dbReference>
<evidence type="ECO:0000256" key="7">
    <source>
        <dbReference type="ARBA" id="ARBA00024910"/>
    </source>
</evidence>
<sequence>MTKEKVVVKINGAEYTLRGDGSEAYLYSIASYVDRMLKDILQGNPMHSNTSAAVLTALTIADELFIAKQKLHDLEKEINIPREREVQIKANYDKLKEAYECLSKEYEQYKNESSDSSLNLKGLEDTNSKLSHELEIKIKESKRLEEELNKVKLNLKESDEINKVLIKKNESIKTQAMEALIEATTLKKEIKEFKEARINSKTV</sequence>
<evidence type="ECO:0000256" key="5">
    <source>
        <dbReference type="ARBA" id="ARBA00023210"/>
    </source>
</evidence>
<dbReference type="GO" id="GO:0032153">
    <property type="term" value="C:cell division site"/>
    <property type="evidence" value="ECO:0007669"/>
    <property type="project" value="TreeGrafter"/>
</dbReference>
<dbReference type="AlphaFoldDB" id="A0A0J8DEJ6"/>
<evidence type="ECO:0000256" key="1">
    <source>
        <dbReference type="ARBA" id="ARBA00004496"/>
    </source>
</evidence>
<evidence type="ECO:0000256" key="10">
    <source>
        <dbReference type="SAM" id="Coils"/>
    </source>
</evidence>
<evidence type="ECO:0000256" key="2">
    <source>
        <dbReference type="ARBA" id="ARBA00015195"/>
    </source>
</evidence>
<evidence type="ECO:0000256" key="4">
    <source>
        <dbReference type="ARBA" id="ARBA00022618"/>
    </source>
</evidence>
<reference evidence="11 12" key="1">
    <citation type="submission" date="2015-06" db="EMBL/GenBank/DDBJ databases">
        <title>Draft genome sequence of the purine-degrading Clostridium cylindrosporum HC-1 (DSM 605).</title>
        <authorList>
            <person name="Poehlein A."/>
            <person name="Schiel-Bengelsdorf B."/>
            <person name="Bengelsdorf F."/>
            <person name="Daniel R."/>
            <person name="Duerre P."/>
        </authorList>
    </citation>
    <scope>NUCLEOTIDE SEQUENCE [LARGE SCALE GENOMIC DNA]</scope>
    <source>
        <strain evidence="11 12">DSM 605</strain>
    </source>
</reference>
<evidence type="ECO:0000313" key="12">
    <source>
        <dbReference type="Proteomes" id="UP000036756"/>
    </source>
</evidence>
<organism evidence="11 12">
    <name type="scientific">Clostridium cylindrosporum DSM 605</name>
    <dbReference type="NCBI Taxonomy" id="1121307"/>
    <lineage>
        <taxon>Bacteria</taxon>
        <taxon>Bacillati</taxon>
        <taxon>Bacillota</taxon>
        <taxon>Clostridia</taxon>
        <taxon>Eubacteriales</taxon>
        <taxon>Clostridiaceae</taxon>
        <taxon>Clostridium</taxon>
    </lineage>
</organism>
<dbReference type="Proteomes" id="UP000036756">
    <property type="component" value="Unassembled WGS sequence"/>
</dbReference>
<dbReference type="GO" id="GO:0043093">
    <property type="term" value="P:FtsZ-dependent cytokinesis"/>
    <property type="evidence" value="ECO:0007669"/>
    <property type="project" value="TreeGrafter"/>
</dbReference>
<dbReference type="InterPro" id="IPR007838">
    <property type="entry name" value="Cell_div_ZapA-like"/>
</dbReference>
<dbReference type="GO" id="GO:0005829">
    <property type="term" value="C:cytosol"/>
    <property type="evidence" value="ECO:0007669"/>
    <property type="project" value="TreeGrafter"/>
</dbReference>
<dbReference type="GO" id="GO:0030428">
    <property type="term" value="C:cell septum"/>
    <property type="evidence" value="ECO:0007669"/>
    <property type="project" value="TreeGrafter"/>
</dbReference>
<dbReference type="PATRIC" id="fig|1121307.3.peg.2673"/>
<dbReference type="PANTHER" id="PTHR34981">
    <property type="entry name" value="CELL DIVISION PROTEIN ZAPA"/>
    <property type="match status" value="1"/>
</dbReference>
<keyword evidence="3" id="KW-0963">Cytoplasm</keyword>
<dbReference type="GO" id="GO:0000921">
    <property type="term" value="P:septin ring assembly"/>
    <property type="evidence" value="ECO:0007669"/>
    <property type="project" value="TreeGrafter"/>
</dbReference>
<name>A0A0J8DEJ6_CLOCY</name>
<dbReference type="Gene3D" id="6.10.250.790">
    <property type="match status" value="1"/>
</dbReference>